<evidence type="ECO:0000256" key="5">
    <source>
        <dbReference type="SAM" id="Phobius"/>
    </source>
</evidence>
<feature type="transmembrane region" description="Helical" evidence="5">
    <location>
        <begin position="95"/>
        <end position="116"/>
    </location>
</feature>
<dbReference type="Pfam" id="PF07681">
    <property type="entry name" value="DoxX"/>
    <property type="match status" value="1"/>
</dbReference>
<dbReference type="OrthoDB" id="265224at2"/>
<organism evidence="6 7">
    <name type="scientific">Lentzea tibetensis</name>
    <dbReference type="NCBI Taxonomy" id="2591470"/>
    <lineage>
        <taxon>Bacteria</taxon>
        <taxon>Bacillati</taxon>
        <taxon>Actinomycetota</taxon>
        <taxon>Actinomycetes</taxon>
        <taxon>Pseudonocardiales</taxon>
        <taxon>Pseudonocardiaceae</taxon>
        <taxon>Lentzea</taxon>
    </lineage>
</organism>
<dbReference type="EMBL" id="VOBR01000025">
    <property type="protein sequence ID" value="TWP47515.1"/>
    <property type="molecule type" value="Genomic_DNA"/>
</dbReference>
<dbReference type="Proteomes" id="UP000316639">
    <property type="component" value="Unassembled WGS sequence"/>
</dbReference>
<dbReference type="InterPro" id="IPR032808">
    <property type="entry name" value="DoxX"/>
</dbReference>
<gene>
    <name evidence="6" type="ORF">FKR81_31625</name>
</gene>
<sequence length="174" mass="18499">MSFPDLSRLHRVDEQAIRFAGRAGVPLLRLGLGVVYLWFGALKLIPSGSPVVDLVERTVSALTFGLITGTFAVVVAGVSEVLIALVLLSNRLPRITAILLLSHVVLVSAPLALFPAEMWNAPMQATLEAQYILKNVVTVAAAVVIAASASARATLVSLPVPRRERDDVRTPVAS</sequence>
<evidence type="ECO:0000256" key="2">
    <source>
        <dbReference type="ARBA" id="ARBA00022692"/>
    </source>
</evidence>
<dbReference type="RefSeq" id="WP_146357557.1">
    <property type="nucleotide sequence ID" value="NZ_VOBR01000025.1"/>
</dbReference>
<evidence type="ECO:0000313" key="6">
    <source>
        <dbReference type="EMBL" id="TWP47515.1"/>
    </source>
</evidence>
<keyword evidence="2 5" id="KW-0812">Transmembrane</keyword>
<dbReference type="GO" id="GO:0016020">
    <property type="term" value="C:membrane"/>
    <property type="evidence" value="ECO:0007669"/>
    <property type="project" value="UniProtKB-SubCell"/>
</dbReference>
<name>A0A563EL90_9PSEU</name>
<dbReference type="AlphaFoldDB" id="A0A563EL90"/>
<evidence type="ECO:0000313" key="7">
    <source>
        <dbReference type="Proteomes" id="UP000316639"/>
    </source>
</evidence>
<evidence type="ECO:0000256" key="1">
    <source>
        <dbReference type="ARBA" id="ARBA00004141"/>
    </source>
</evidence>
<evidence type="ECO:0000256" key="4">
    <source>
        <dbReference type="ARBA" id="ARBA00023136"/>
    </source>
</evidence>
<proteinExistence type="predicted"/>
<reference evidence="6 7" key="1">
    <citation type="submission" date="2019-07" db="EMBL/GenBank/DDBJ databases">
        <title>Lentzea xizangensis sp. nov., isolated from Qinghai-Tibetan Plateau Soils.</title>
        <authorList>
            <person name="Huang J."/>
        </authorList>
    </citation>
    <scope>NUCLEOTIDE SEQUENCE [LARGE SCALE GENOMIC DNA]</scope>
    <source>
        <strain evidence="6 7">FXJ1.1311</strain>
    </source>
</reference>
<comment type="caution">
    <text evidence="6">The sequence shown here is derived from an EMBL/GenBank/DDBJ whole genome shotgun (WGS) entry which is preliminary data.</text>
</comment>
<keyword evidence="3 5" id="KW-1133">Transmembrane helix</keyword>
<feature type="transmembrane region" description="Helical" evidence="5">
    <location>
        <begin position="136"/>
        <end position="155"/>
    </location>
</feature>
<comment type="subcellular location">
    <subcellularLocation>
        <location evidence="1">Membrane</location>
        <topology evidence="1">Multi-pass membrane protein</topology>
    </subcellularLocation>
</comment>
<accession>A0A563EL90</accession>
<protein>
    <submittedName>
        <fullName evidence="6">DoxX family protein</fullName>
    </submittedName>
</protein>
<feature type="transmembrane region" description="Helical" evidence="5">
    <location>
        <begin position="59"/>
        <end position="88"/>
    </location>
</feature>
<feature type="transmembrane region" description="Helical" evidence="5">
    <location>
        <begin position="20"/>
        <end position="39"/>
    </location>
</feature>
<keyword evidence="4 5" id="KW-0472">Membrane</keyword>
<evidence type="ECO:0000256" key="3">
    <source>
        <dbReference type="ARBA" id="ARBA00022989"/>
    </source>
</evidence>
<keyword evidence="7" id="KW-1185">Reference proteome</keyword>